<proteinExistence type="predicted"/>
<comment type="caution">
    <text evidence="1">The sequence shown here is derived from an EMBL/GenBank/DDBJ whole genome shotgun (WGS) entry which is preliminary data.</text>
</comment>
<dbReference type="Proteomes" id="UP001146120">
    <property type="component" value="Unassembled WGS sequence"/>
</dbReference>
<keyword evidence="2" id="KW-1185">Reference proteome</keyword>
<reference evidence="1" key="2">
    <citation type="journal article" date="2023" name="Microbiol Resour">
        <title>Decontamination and Annotation of the Draft Genome Sequence of the Oomycete Lagenidium giganteum ARSEF 373.</title>
        <authorList>
            <person name="Morgan W.R."/>
            <person name="Tartar A."/>
        </authorList>
    </citation>
    <scope>NUCLEOTIDE SEQUENCE</scope>
    <source>
        <strain evidence="1">ARSEF 373</strain>
    </source>
</reference>
<gene>
    <name evidence="1" type="ORF">N0F65_001948</name>
</gene>
<protein>
    <submittedName>
        <fullName evidence="1">Uncharacterized protein</fullName>
    </submittedName>
</protein>
<dbReference type="EMBL" id="DAKRPA010000117">
    <property type="protein sequence ID" value="DAZ98073.1"/>
    <property type="molecule type" value="Genomic_DNA"/>
</dbReference>
<accession>A0AAV2YW59</accession>
<reference evidence="1" key="1">
    <citation type="submission" date="2022-11" db="EMBL/GenBank/DDBJ databases">
        <authorList>
            <person name="Morgan W.R."/>
            <person name="Tartar A."/>
        </authorList>
    </citation>
    <scope>NUCLEOTIDE SEQUENCE</scope>
    <source>
        <strain evidence="1">ARSEF 373</strain>
    </source>
</reference>
<organism evidence="1 2">
    <name type="scientific">Lagenidium giganteum</name>
    <dbReference type="NCBI Taxonomy" id="4803"/>
    <lineage>
        <taxon>Eukaryota</taxon>
        <taxon>Sar</taxon>
        <taxon>Stramenopiles</taxon>
        <taxon>Oomycota</taxon>
        <taxon>Peronosporomycetes</taxon>
        <taxon>Pythiales</taxon>
        <taxon>Pythiaceae</taxon>
    </lineage>
</organism>
<name>A0AAV2YW59_9STRA</name>
<dbReference type="AlphaFoldDB" id="A0AAV2YW59"/>
<sequence length="18" mass="2135">MIALCGWISRRTSIKRRS</sequence>
<evidence type="ECO:0000313" key="1">
    <source>
        <dbReference type="EMBL" id="DAZ98073.1"/>
    </source>
</evidence>
<evidence type="ECO:0000313" key="2">
    <source>
        <dbReference type="Proteomes" id="UP001146120"/>
    </source>
</evidence>